<comment type="caution">
    <text evidence="3">The sequence shown here is derived from an EMBL/GenBank/DDBJ whole genome shotgun (WGS) entry which is preliminary data.</text>
</comment>
<name>A0AAN7YHN6_9EURO</name>
<feature type="compositionally biased region" description="Polar residues" evidence="1">
    <location>
        <begin position="122"/>
        <end position="136"/>
    </location>
</feature>
<keyword evidence="4" id="KW-1185">Reference proteome</keyword>
<dbReference type="EMBL" id="JAVRRJ010000003">
    <property type="protein sequence ID" value="KAK5086579.1"/>
    <property type="molecule type" value="Genomic_DNA"/>
</dbReference>
<keyword evidence="2" id="KW-0472">Membrane</keyword>
<keyword evidence="2" id="KW-0812">Transmembrane</keyword>
<gene>
    <name evidence="3" type="ORF">LTR05_003747</name>
</gene>
<feature type="region of interest" description="Disordered" evidence="1">
    <location>
        <begin position="84"/>
        <end position="195"/>
    </location>
</feature>
<feature type="transmembrane region" description="Helical" evidence="2">
    <location>
        <begin position="204"/>
        <end position="225"/>
    </location>
</feature>
<feature type="compositionally biased region" description="Polar residues" evidence="1">
    <location>
        <begin position="84"/>
        <end position="98"/>
    </location>
</feature>
<evidence type="ECO:0000313" key="3">
    <source>
        <dbReference type="EMBL" id="KAK5086579.1"/>
    </source>
</evidence>
<protein>
    <submittedName>
        <fullName evidence="3">Uncharacterized protein</fullName>
    </submittedName>
</protein>
<evidence type="ECO:0000313" key="4">
    <source>
        <dbReference type="Proteomes" id="UP001309876"/>
    </source>
</evidence>
<organism evidence="3 4">
    <name type="scientific">Lithohypha guttulata</name>
    <dbReference type="NCBI Taxonomy" id="1690604"/>
    <lineage>
        <taxon>Eukaryota</taxon>
        <taxon>Fungi</taxon>
        <taxon>Dikarya</taxon>
        <taxon>Ascomycota</taxon>
        <taxon>Pezizomycotina</taxon>
        <taxon>Eurotiomycetes</taxon>
        <taxon>Chaetothyriomycetidae</taxon>
        <taxon>Chaetothyriales</taxon>
        <taxon>Trichomeriaceae</taxon>
        <taxon>Lithohypha</taxon>
    </lineage>
</organism>
<sequence>PAGTDLDVLDQEYQKLEALKHTLFQVHNQVLQKEHEIFLLINEDFQSCSGITCYLQTALRKVPDLFQLVKTHFRHHPKNSTSNFWDCPWSTKTPTSDEATAPLPIPSISESDAGAHPHQIEDNTASSTSLHGNTTPSPLPTRDPQPSIYHDTDDHSSSTESQPIHGSSSDKSDPKPETPSSHSPASHRPFHMPHPAPRHKHFKLILAVAGFTTSILIIAVLFKALRIYLSNPRIRAECAARNEERRTRREYRRAACQHRLRQFVSNFYRRSQVHDEGLDDDEEKRTMLRQNDSQSQVESHIVGTNISSLHRAHEVVRQLIKAEEGRVKNQALPYTQAQNETEARSSRSVRSLQTVTTLPPYSAAPPRYSQELNSEMEVIDGFRFALSPREATEIASSASSFILNDDDICTESSVVDCRSRMSMDTESVSVAPSVRAVSRDRKSLELAGDRFRERFS</sequence>
<keyword evidence="2" id="KW-1133">Transmembrane helix</keyword>
<evidence type="ECO:0000256" key="2">
    <source>
        <dbReference type="SAM" id="Phobius"/>
    </source>
</evidence>
<accession>A0AAN7YHN6</accession>
<dbReference type="AlphaFoldDB" id="A0AAN7YHN6"/>
<evidence type="ECO:0000256" key="1">
    <source>
        <dbReference type="SAM" id="MobiDB-lite"/>
    </source>
</evidence>
<dbReference type="Proteomes" id="UP001309876">
    <property type="component" value="Unassembled WGS sequence"/>
</dbReference>
<proteinExistence type="predicted"/>
<reference evidence="3 4" key="1">
    <citation type="submission" date="2023-08" db="EMBL/GenBank/DDBJ databases">
        <title>Black Yeasts Isolated from many extreme environments.</title>
        <authorList>
            <person name="Coleine C."/>
            <person name="Stajich J.E."/>
            <person name="Selbmann L."/>
        </authorList>
    </citation>
    <scope>NUCLEOTIDE SEQUENCE [LARGE SCALE GENOMIC DNA]</scope>
    <source>
        <strain evidence="3 4">CCFEE 5910</strain>
    </source>
</reference>
<feature type="non-terminal residue" evidence="3">
    <location>
        <position position="1"/>
    </location>
</feature>